<proteinExistence type="inferred from homology"/>
<dbReference type="PANTHER" id="PTHR12684:SF2">
    <property type="entry name" value="TRNA 2'-PHOSPHOTRANSFERASE 1"/>
    <property type="match status" value="1"/>
</dbReference>
<dbReference type="EMBL" id="JBHULX010000002">
    <property type="protein sequence ID" value="MFD2589742.1"/>
    <property type="molecule type" value="Genomic_DNA"/>
</dbReference>
<protein>
    <recommendedName>
        <fullName evidence="5">Probable RNA 2'-phosphotransferase</fullName>
        <ecNumber evidence="5">2.7.1.-</ecNumber>
    </recommendedName>
</protein>
<keyword evidence="2 5" id="KW-0808">Transferase</keyword>
<name>A0ABW5N2L8_9FLAO</name>
<sequence length="181" mass="20795">MKNNDKRIGKFLSLILRHQPEKIGIQLDKNGWVEVSSLLEKIKVYYPQLDQELLEHLVKTNDKQRYAFNDDKTKIRANQGHSVSVALAYEAEKPPEVLYHGTIAAFMKSICKEGLLKMNRHHVHLSQDIETATKVGARRGKPVILFIQSGKMYREGISFFKSKNGVWLTESVPSRYINVTE</sequence>
<accession>A0ABW5N2L8</accession>
<evidence type="ECO:0000313" key="7">
    <source>
        <dbReference type="Proteomes" id="UP001597459"/>
    </source>
</evidence>
<dbReference type="HAMAP" id="MF_00299">
    <property type="entry name" value="KptA"/>
    <property type="match status" value="1"/>
</dbReference>
<comment type="function">
    <text evidence="4 5">Removes the 2'-phosphate from RNA via an intermediate in which the phosphate is ADP-ribosylated by NAD followed by a presumed transesterification to release the RNA and generate ADP-ribose 1''-2''-cyclic phosphate (APPR&gt;P). May function as an ADP-ribosylase.</text>
</comment>
<keyword evidence="7" id="KW-1185">Reference proteome</keyword>
<dbReference type="NCBIfam" id="NF002014">
    <property type="entry name" value="PRK00819.1-4"/>
    <property type="match status" value="1"/>
</dbReference>
<dbReference type="EC" id="2.7.1.-" evidence="5"/>
<gene>
    <name evidence="5" type="primary">kptA</name>
    <name evidence="6" type="ORF">ACFSTE_02800</name>
</gene>
<evidence type="ECO:0000256" key="4">
    <source>
        <dbReference type="ARBA" id="ARBA00025212"/>
    </source>
</evidence>
<evidence type="ECO:0000256" key="2">
    <source>
        <dbReference type="ARBA" id="ARBA00022679"/>
    </source>
</evidence>
<dbReference type="Gene3D" id="3.20.170.30">
    <property type="match status" value="1"/>
</dbReference>
<dbReference type="RefSeq" id="WP_378256368.1">
    <property type="nucleotide sequence ID" value="NZ_JBHSJV010000001.1"/>
</dbReference>
<evidence type="ECO:0000256" key="5">
    <source>
        <dbReference type="HAMAP-Rule" id="MF_00299"/>
    </source>
</evidence>
<dbReference type="Proteomes" id="UP001597459">
    <property type="component" value="Unassembled WGS sequence"/>
</dbReference>
<dbReference type="SUPFAM" id="SSF56399">
    <property type="entry name" value="ADP-ribosylation"/>
    <property type="match status" value="1"/>
</dbReference>
<dbReference type="GO" id="GO:0016740">
    <property type="term" value="F:transferase activity"/>
    <property type="evidence" value="ECO:0007669"/>
    <property type="project" value="UniProtKB-KW"/>
</dbReference>
<dbReference type="Gene3D" id="1.10.10.970">
    <property type="entry name" value="RNA 2'-phosphotransferase, Tpt1/KptA family, N-terminal domain"/>
    <property type="match status" value="1"/>
</dbReference>
<evidence type="ECO:0000256" key="3">
    <source>
        <dbReference type="ARBA" id="ARBA00023027"/>
    </source>
</evidence>
<reference evidence="7" key="1">
    <citation type="journal article" date="2019" name="Int. J. Syst. Evol. Microbiol.">
        <title>The Global Catalogue of Microorganisms (GCM) 10K type strain sequencing project: providing services to taxonomists for standard genome sequencing and annotation.</title>
        <authorList>
            <consortium name="The Broad Institute Genomics Platform"/>
            <consortium name="The Broad Institute Genome Sequencing Center for Infectious Disease"/>
            <person name="Wu L."/>
            <person name="Ma J."/>
        </authorList>
    </citation>
    <scope>NUCLEOTIDE SEQUENCE [LARGE SCALE GENOMIC DNA]</scope>
    <source>
        <strain evidence="7">KCTC 42423</strain>
    </source>
</reference>
<dbReference type="InterPro" id="IPR042081">
    <property type="entry name" value="RNA_2'-PTrans_C"/>
</dbReference>
<dbReference type="InterPro" id="IPR002745">
    <property type="entry name" value="Ptrans_KptA/Tpt1"/>
</dbReference>
<evidence type="ECO:0000256" key="1">
    <source>
        <dbReference type="ARBA" id="ARBA00009836"/>
    </source>
</evidence>
<evidence type="ECO:0000313" key="6">
    <source>
        <dbReference type="EMBL" id="MFD2589742.1"/>
    </source>
</evidence>
<keyword evidence="3 5" id="KW-0520">NAD</keyword>
<comment type="similarity">
    <text evidence="1 5">Belongs to the KptA/TPT1 family.</text>
</comment>
<comment type="caution">
    <text evidence="6">The sequence shown here is derived from an EMBL/GenBank/DDBJ whole genome shotgun (WGS) entry which is preliminary data.</text>
</comment>
<dbReference type="Pfam" id="PF01885">
    <property type="entry name" value="PTS_2-RNA"/>
    <property type="match status" value="1"/>
</dbReference>
<dbReference type="InterPro" id="IPR022928">
    <property type="entry name" value="RNA_2'-PTrans_KptA"/>
</dbReference>
<dbReference type="PANTHER" id="PTHR12684">
    <property type="entry name" value="PUTATIVE PHOSPHOTRANSFERASE"/>
    <property type="match status" value="1"/>
</dbReference>
<dbReference type="InterPro" id="IPR042080">
    <property type="entry name" value="RNA_2'-PTrans_N"/>
</dbReference>
<organism evidence="6 7">
    <name type="scientific">Aquimarina hainanensis</name>
    <dbReference type="NCBI Taxonomy" id="1578017"/>
    <lineage>
        <taxon>Bacteria</taxon>
        <taxon>Pseudomonadati</taxon>
        <taxon>Bacteroidota</taxon>
        <taxon>Flavobacteriia</taxon>
        <taxon>Flavobacteriales</taxon>
        <taxon>Flavobacteriaceae</taxon>
        <taxon>Aquimarina</taxon>
    </lineage>
</organism>